<dbReference type="EMBL" id="CACVBM020000155">
    <property type="protein sequence ID" value="CAA7015259.1"/>
    <property type="molecule type" value="Genomic_DNA"/>
</dbReference>
<name>A0A6D2HKP9_9BRAS</name>
<gene>
    <name evidence="1" type="ORF">MERR_LOCUS2494</name>
</gene>
<sequence length="94" mass="10950">MKFCFSTGHLWVQVFGVVPDKPLDSAVLSRMKQFSEMNKFKKMALRVIAESLSEEEIAGLKEMFNIGRCRQEWSDNFGRNESRTKTNWGESQRI</sequence>
<evidence type="ECO:0000313" key="1">
    <source>
        <dbReference type="EMBL" id="CAA7015259.1"/>
    </source>
</evidence>
<protein>
    <submittedName>
        <fullName evidence="1">Uncharacterized protein</fullName>
    </submittedName>
</protein>
<accession>A0A6D2HKP9</accession>
<keyword evidence="2" id="KW-1185">Reference proteome</keyword>
<dbReference type="OrthoDB" id="9948461at2759"/>
<evidence type="ECO:0000313" key="2">
    <source>
        <dbReference type="Proteomes" id="UP000467841"/>
    </source>
</evidence>
<dbReference type="Gene3D" id="1.10.238.10">
    <property type="entry name" value="EF-hand"/>
    <property type="match status" value="2"/>
</dbReference>
<comment type="caution">
    <text evidence="1">The sequence shown here is derived from an EMBL/GenBank/DDBJ whole genome shotgun (WGS) entry which is preliminary data.</text>
</comment>
<dbReference type="AlphaFoldDB" id="A0A6D2HKP9"/>
<proteinExistence type="predicted"/>
<organism evidence="1 2">
    <name type="scientific">Microthlaspi erraticum</name>
    <dbReference type="NCBI Taxonomy" id="1685480"/>
    <lineage>
        <taxon>Eukaryota</taxon>
        <taxon>Viridiplantae</taxon>
        <taxon>Streptophyta</taxon>
        <taxon>Embryophyta</taxon>
        <taxon>Tracheophyta</taxon>
        <taxon>Spermatophyta</taxon>
        <taxon>Magnoliopsida</taxon>
        <taxon>eudicotyledons</taxon>
        <taxon>Gunneridae</taxon>
        <taxon>Pentapetalae</taxon>
        <taxon>rosids</taxon>
        <taxon>malvids</taxon>
        <taxon>Brassicales</taxon>
        <taxon>Brassicaceae</taxon>
        <taxon>Coluteocarpeae</taxon>
        <taxon>Microthlaspi</taxon>
    </lineage>
</organism>
<dbReference type="Proteomes" id="UP000467841">
    <property type="component" value="Unassembled WGS sequence"/>
</dbReference>
<reference evidence="1" key="1">
    <citation type="submission" date="2020-01" db="EMBL/GenBank/DDBJ databases">
        <authorList>
            <person name="Mishra B."/>
        </authorList>
    </citation>
    <scope>NUCLEOTIDE SEQUENCE [LARGE SCALE GENOMIC DNA]</scope>
</reference>